<evidence type="ECO:0000256" key="10">
    <source>
        <dbReference type="ARBA" id="ARBA00062841"/>
    </source>
</evidence>
<dbReference type="Pfam" id="PF08459">
    <property type="entry name" value="UvrC_RNaseH_dom"/>
    <property type="match status" value="1"/>
</dbReference>
<evidence type="ECO:0000313" key="19">
    <source>
        <dbReference type="Proteomes" id="UP000218896"/>
    </source>
</evidence>
<dbReference type="Proteomes" id="UP000218896">
    <property type="component" value="Unassembled WGS sequence"/>
</dbReference>
<dbReference type="InterPro" id="IPR003583">
    <property type="entry name" value="Hlx-hairpin-Hlx_DNA-bd_motif"/>
</dbReference>
<dbReference type="GO" id="GO:0009380">
    <property type="term" value="C:excinuclease repair complex"/>
    <property type="evidence" value="ECO:0007669"/>
    <property type="project" value="InterPro"/>
</dbReference>
<dbReference type="EMBL" id="NSKD01000002">
    <property type="protein sequence ID" value="PAU81106.1"/>
    <property type="molecule type" value="Genomic_DNA"/>
</dbReference>
<evidence type="ECO:0000259" key="15">
    <source>
        <dbReference type="PROSITE" id="PS50151"/>
    </source>
</evidence>
<dbReference type="Gene3D" id="3.40.1440.10">
    <property type="entry name" value="GIY-YIG endonuclease"/>
    <property type="match status" value="1"/>
</dbReference>
<comment type="function">
    <text evidence="8 13">The UvrABC repair system catalyzes the recognition and processing of DNA lesions. UvrC both incises the 5' and 3' sides of the lesion. The N-terminal half is responsible for the 3' incision and the C-terminal half is responsible for the 5' incision.</text>
</comment>
<dbReference type="InterPro" id="IPR001162">
    <property type="entry name" value="UvrC_RNase_H_dom"/>
</dbReference>
<dbReference type="PROSITE" id="PS50151">
    <property type="entry name" value="UVR"/>
    <property type="match status" value="1"/>
</dbReference>
<dbReference type="Gene3D" id="1.10.150.20">
    <property type="entry name" value="5' to 3' exonuclease, C-terminal subdomain"/>
    <property type="match status" value="1"/>
</dbReference>
<dbReference type="FunFam" id="3.40.1440.10:FF:000001">
    <property type="entry name" value="UvrABC system protein C"/>
    <property type="match status" value="1"/>
</dbReference>
<dbReference type="HAMAP" id="MF_00203">
    <property type="entry name" value="UvrC"/>
    <property type="match status" value="1"/>
</dbReference>
<accession>A0A2A2F6P7</accession>
<evidence type="ECO:0000256" key="14">
    <source>
        <dbReference type="SAM" id="MobiDB-lite"/>
    </source>
</evidence>
<evidence type="ECO:0000256" key="11">
    <source>
        <dbReference type="ARBA" id="ARBA00067419"/>
    </source>
</evidence>
<dbReference type="PANTHER" id="PTHR30562:SF1">
    <property type="entry name" value="UVRABC SYSTEM PROTEIN C"/>
    <property type="match status" value="1"/>
</dbReference>
<dbReference type="InterPro" id="IPR004791">
    <property type="entry name" value="UvrC"/>
</dbReference>
<evidence type="ECO:0000256" key="9">
    <source>
        <dbReference type="ARBA" id="ARBA00061531"/>
    </source>
</evidence>
<dbReference type="Pfam" id="PF14520">
    <property type="entry name" value="HHH_5"/>
    <property type="match status" value="1"/>
</dbReference>
<evidence type="ECO:0000256" key="3">
    <source>
        <dbReference type="ARBA" id="ARBA00022763"/>
    </source>
</evidence>
<feature type="domain" description="UvrC family homology region profile" evidence="17">
    <location>
        <begin position="261"/>
        <end position="488"/>
    </location>
</feature>
<evidence type="ECO:0000256" key="8">
    <source>
        <dbReference type="ARBA" id="ARBA00059452"/>
    </source>
</evidence>
<dbReference type="InterPro" id="IPR035901">
    <property type="entry name" value="GIY-YIG_endonuc_sf"/>
</dbReference>
<evidence type="ECO:0000256" key="4">
    <source>
        <dbReference type="ARBA" id="ARBA00022769"/>
    </source>
</evidence>
<comment type="similarity">
    <text evidence="9 13">Belongs to the UvrC family.</text>
</comment>
<keyword evidence="3 13" id="KW-0227">DNA damage</keyword>
<name>A0A2A2F6P7_9GAMM</name>
<dbReference type="AlphaFoldDB" id="A0A2A2F6P7"/>
<dbReference type="FunFam" id="3.30.420.340:FF:000001">
    <property type="entry name" value="UvrABC system protein C"/>
    <property type="match status" value="1"/>
</dbReference>
<keyword evidence="2 13" id="KW-0963">Cytoplasm</keyword>
<dbReference type="NCBIfam" id="TIGR00194">
    <property type="entry name" value="uvrC"/>
    <property type="match status" value="1"/>
</dbReference>
<keyword evidence="7 13" id="KW-0742">SOS response</keyword>
<feature type="region of interest" description="Disordered" evidence="14">
    <location>
        <begin position="549"/>
        <end position="570"/>
    </location>
</feature>
<dbReference type="InterPro" id="IPR010994">
    <property type="entry name" value="RuvA_2-like"/>
</dbReference>
<dbReference type="GO" id="GO:0009432">
    <property type="term" value="P:SOS response"/>
    <property type="evidence" value="ECO:0007669"/>
    <property type="project" value="UniProtKB-UniRule"/>
</dbReference>
<dbReference type="CDD" id="cd10434">
    <property type="entry name" value="GIY-YIG_UvrC_Cho"/>
    <property type="match status" value="1"/>
</dbReference>
<evidence type="ECO:0000256" key="12">
    <source>
        <dbReference type="ARBA" id="ARBA00077138"/>
    </source>
</evidence>
<protein>
    <recommendedName>
        <fullName evidence="11 13">UvrABC system protein C</fullName>
        <shortName evidence="13">Protein UvrC</shortName>
    </recommendedName>
    <alternativeName>
        <fullName evidence="12 13">Excinuclease ABC subunit C</fullName>
    </alternativeName>
</protein>
<keyword evidence="6 13" id="KW-0234">DNA repair</keyword>
<dbReference type="GO" id="GO:0005737">
    <property type="term" value="C:cytoplasm"/>
    <property type="evidence" value="ECO:0007669"/>
    <property type="project" value="UniProtKB-SubCell"/>
</dbReference>
<evidence type="ECO:0000256" key="6">
    <source>
        <dbReference type="ARBA" id="ARBA00023204"/>
    </source>
</evidence>
<proteinExistence type="inferred from homology"/>
<gene>
    <name evidence="13 18" type="primary">uvrC</name>
    <name evidence="18" type="ORF">CK501_05965</name>
</gene>
<evidence type="ECO:0000256" key="1">
    <source>
        <dbReference type="ARBA" id="ARBA00004496"/>
    </source>
</evidence>
<dbReference type="SMART" id="SM00278">
    <property type="entry name" value="HhH1"/>
    <property type="match status" value="2"/>
</dbReference>
<comment type="subunit">
    <text evidence="10 13">Interacts with UvrB in an incision complex.</text>
</comment>
<dbReference type="NCBIfam" id="NF001824">
    <property type="entry name" value="PRK00558.1-5"/>
    <property type="match status" value="1"/>
</dbReference>
<dbReference type="SUPFAM" id="SSF82771">
    <property type="entry name" value="GIY-YIG endonuclease"/>
    <property type="match status" value="1"/>
</dbReference>
<evidence type="ECO:0000256" key="2">
    <source>
        <dbReference type="ARBA" id="ARBA00022490"/>
    </source>
</evidence>
<dbReference type="GO" id="GO:0006289">
    <property type="term" value="P:nucleotide-excision repair"/>
    <property type="evidence" value="ECO:0007669"/>
    <property type="project" value="UniProtKB-UniRule"/>
</dbReference>
<evidence type="ECO:0000313" key="18">
    <source>
        <dbReference type="EMBL" id="PAU81106.1"/>
    </source>
</evidence>
<dbReference type="Pfam" id="PF22920">
    <property type="entry name" value="UvrC_RNaseH"/>
    <property type="match status" value="1"/>
</dbReference>
<evidence type="ECO:0000256" key="13">
    <source>
        <dbReference type="HAMAP-Rule" id="MF_00203"/>
    </source>
</evidence>
<dbReference type="InterPro" id="IPR050066">
    <property type="entry name" value="UvrABC_protein_C"/>
</dbReference>
<dbReference type="Gene3D" id="4.10.860.10">
    <property type="entry name" value="UVR domain"/>
    <property type="match status" value="1"/>
</dbReference>
<feature type="domain" description="UVR" evidence="15">
    <location>
        <begin position="211"/>
        <end position="246"/>
    </location>
</feature>
<comment type="caution">
    <text evidence="18">The sequence shown here is derived from an EMBL/GenBank/DDBJ whole genome shotgun (WGS) entry which is preliminary data.</text>
</comment>
<dbReference type="Pfam" id="PF02151">
    <property type="entry name" value="UVR"/>
    <property type="match status" value="1"/>
</dbReference>
<sequence length="616" mass="69971">MPMKSETAGTFDATAFLKQVTEKPGVYQMYDANGDILYVGKASNLRKRLASYFRKQGQAIKTQSLVTRIADIQVTVTASETEALLLEQNLIKSQRPPYNILLRDDKSYPYIYLSNHSDYPSLTFRRGKSKRDKGTFFGPFPSGGAVRESLNILQKVFRIRNCSESYFRNRTRPCLQYQINRCTAPCVGMISPEEYQQDVRRARLFLQGKNPEIIQELMDAMEQASTSLDFERAAQFRDQINYLRHVQEQQAIEGGSAELDVIGLSQEAGVVCVVVLSVRGGRIVGTQHFFPRLSMDQEESELITAFIGQFYLGEDNPREIPREIIVAEEIPDREVLDQALSNQAGRDTRVRHRVRDERRRWLQMARTNAEETLRSHLSNKETVYRRLLALRELLEMDEIPARMECFDISHSQGENTVASCVVFDENGPLKSDYRLYNIEGETAGDDYAAMGQVLRRRYRRIKAGDGKRPDLVFIDGGLGQLNVARTVFDELGIEDITLIGVAKGEARRAGMEELIEALTENRFRVPPDSPALHLIQHIRDEAHRFAITGHRQRRDKKRSSSTLEGIPGVGPRRRRDLINYFGGLQELRKASVGEIAKVRGISETLAESIHSALHNG</sequence>
<evidence type="ECO:0000256" key="7">
    <source>
        <dbReference type="ARBA" id="ARBA00023236"/>
    </source>
</evidence>
<dbReference type="FunFam" id="1.10.150.20:FF:000005">
    <property type="entry name" value="UvrABC system protein C"/>
    <property type="match status" value="1"/>
</dbReference>
<comment type="subcellular location">
    <subcellularLocation>
        <location evidence="1 13">Cytoplasm</location>
    </subcellularLocation>
</comment>
<dbReference type="PANTHER" id="PTHR30562">
    <property type="entry name" value="UVRC/OXIDOREDUCTASE"/>
    <property type="match status" value="1"/>
</dbReference>
<dbReference type="GO" id="GO:0009381">
    <property type="term" value="F:excinuclease ABC activity"/>
    <property type="evidence" value="ECO:0007669"/>
    <property type="project" value="UniProtKB-UniRule"/>
</dbReference>
<organism evidence="18 19">
    <name type="scientific">Halovibrio salipaludis</name>
    <dbReference type="NCBI Taxonomy" id="2032626"/>
    <lineage>
        <taxon>Bacteria</taxon>
        <taxon>Pseudomonadati</taxon>
        <taxon>Pseudomonadota</taxon>
        <taxon>Gammaproteobacteria</taxon>
        <taxon>Oceanospirillales</taxon>
        <taxon>Halomonadaceae</taxon>
        <taxon>Halovibrio</taxon>
    </lineage>
</organism>
<evidence type="ECO:0000256" key="5">
    <source>
        <dbReference type="ARBA" id="ARBA00022881"/>
    </source>
</evidence>
<dbReference type="GO" id="GO:0003677">
    <property type="term" value="F:DNA binding"/>
    <property type="evidence" value="ECO:0007669"/>
    <property type="project" value="UniProtKB-UniRule"/>
</dbReference>
<dbReference type="SUPFAM" id="SSF47781">
    <property type="entry name" value="RuvA domain 2-like"/>
    <property type="match status" value="1"/>
</dbReference>
<dbReference type="OrthoDB" id="9804933at2"/>
<keyword evidence="5 13" id="KW-0267">Excision nuclease</keyword>
<dbReference type="InterPro" id="IPR000305">
    <property type="entry name" value="GIY-YIG_endonuc"/>
</dbReference>
<feature type="domain" description="GIY-YIG" evidence="16">
    <location>
        <begin position="22"/>
        <end position="100"/>
    </location>
</feature>
<dbReference type="InterPro" id="IPR001943">
    <property type="entry name" value="UVR_dom"/>
</dbReference>
<reference evidence="18 19" key="1">
    <citation type="submission" date="2017-08" db="EMBL/GenBank/DDBJ databases">
        <title>Halovibrio sewagensis sp. nov., isolated from wastewater of high salinity.</title>
        <authorList>
            <person name="Dong X."/>
            <person name="Zhang G."/>
        </authorList>
    </citation>
    <scope>NUCLEOTIDE SEQUENCE [LARGE SCALE GENOMIC DNA]</scope>
    <source>
        <strain evidence="18 19">YL5-2</strain>
    </source>
</reference>
<keyword evidence="4 13" id="KW-0228">DNA excision</keyword>
<keyword evidence="19" id="KW-1185">Reference proteome</keyword>
<dbReference type="Pfam" id="PF01541">
    <property type="entry name" value="GIY-YIG"/>
    <property type="match status" value="1"/>
</dbReference>
<dbReference type="Gene3D" id="3.30.420.340">
    <property type="entry name" value="UvrC, RNAse H endonuclease domain"/>
    <property type="match status" value="1"/>
</dbReference>
<dbReference type="PROSITE" id="PS50164">
    <property type="entry name" value="GIY_YIG"/>
    <property type="match status" value="1"/>
</dbReference>
<dbReference type="InterPro" id="IPR036876">
    <property type="entry name" value="UVR_dom_sf"/>
</dbReference>
<evidence type="ECO:0000259" key="17">
    <source>
        <dbReference type="PROSITE" id="PS50165"/>
    </source>
</evidence>
<dbReference type="InterPro" id="IPR038476">
    <property type="entry name" value="UvrC_RNase_H_dom_sf"/>
</dbReference>
<evidence type="ECO:0000259" key="16">
    <source>
        <dbReference type="PROSITE" id="PS50164"/>
    </source>
</evidence>
<dbReference type="PROSITE" id="PS50165">
    <property type="entry name" value="UVRC"/>
    <property type="match status" value="1"/>
</dbReference>
<dbReference type="SUPFAM" id="SSF46600">
    <property type="entry name" value="C-terminal UvrC-binding domain of UvrB"/>
    <property type="match status" value="1"/>
</dbReference>
<feature type="compositionally biased region" description="Basic residues" evidence="14">
    <location>
        <begin position="550"/>
        <end position="559"/>
    </location>
</feature>
<dbReference type="InterPro" id="IPR047296">
    <property type="entry name" value="GIY-YIG_UvrC_Cho"/>
</dbReference>
<dbReference type="SMART" id="SM00465">
    <property type="entry name" value="GIYc"/>
    <property type="match status" value="1"/>
</dbReference>